<organism evidence="3 4">
    <name type="scientific">Brachyspira aalborgi</name>
    <dbReference type="NCBI Taxonomy" id="29522"/>
    <lineage>
        <taxon>Bacteria</taxon>
        <taxon>Pseudomonadati</taxon>
        <taxon>Spirochaetota</taxon>
        <taxon>Spirochaetia</taxon>
        <taxon>Brachyspirales</taxon>
        <taxon>Brachyspiraceae</taxon>
        <taxon>Brachyspira</taxon>
    </lineage>
</organism>
<reference evidence="3 4" key="1">
    <citation type="journal article" date="1992" name="Lakartidningen">
        <title>[Penicillin V and not amoxicillin is the first choice preparation in acute otitis].</title>
        <authorList>
            <person name="Kamme C."/>
            <person name="Lundgren K."/>
            <person name="Prellner K."/>
        </authorList>
    </citation>
    <scope>NUCLEOTIDE SEQUENCE [LARGE SCALE GENOMIC DNA]</scope>
    <source>
        <strain evidence="3 4">PC3053II</strain>
    </source>
</reference>
<keyword evidence="1" id="KW-0812">Transmembrane</keyword>
<dbReference type="Proteomes" id="UP000322327">
    <property type="component" value="Unassembled WGS sequence"/>
</dbReference>
<comment type="caution">
    <text evidence="3">The sequence shown here is derived from an EMBL/GenBank/DDBJ whole genome shotgun (WGS) entry which is preliminary data.</text>
</comment>
<feature type="transmembrane region" description="Helical" evidence="1">
    <location>
        <begin position="102"/>
        <end position="129"/>
    </location>
</feature>
<feature type="transmembrane region" description="Helical" evidence="1">
    <location>
        <begin position="76"/>
        <end position="96"/>
    </location>
</feature>
<name>A0A5C8FZY7_9SPIR</name>
<dbReference type="AlphaFoldDB" id="A0A5C8FZY7"/>
<protein>
    <recommendedName>
        <fullName evidence="2">Zinc-ribbon domain-containing protein</fullName>
    </recommendedName>
</protein>
<accession>A0A5C8FZY7</accession>
<dbReference type="Pfam" id="PF13240">
    <property type="entry name" value="Zn_Ribbon_1"/>
    <property type="match status" value="1"/>
</dbReference>
<keyword evidence="1" id="KW-0472">Membrane</keyword>
<feature type="transmembrane region" description="Helical" evidence="1">
    <location>
        <begin position="48"/>
        <end position="64"/>
    </location>
</feature>
<dbReference type="InterPro" id="IPR026870">
    <property type="entry name" value="Zinc_ribbon_dom"/>
</dbReference>
<gene>
    <name evidence="3" type="ORF">EPJ76_06535</name>
</gene>
<evidence type="ECO:0000259" key="2">
    <source>
        <dbReference type="Pfam" id="PF13240"/>
    </source>
</evidence>
<keyword evidence="1" id="KW-1133">Transmembrane helix</keyword>
<dbReference type="RefSeq" id="WP_147531031.1">
    <property type="nucleotide sequence ID" value="NZ_CAUDFA010000023.1"/>
</dbReference>
<evidence type="ECO:0000313" key="3">
    <source>
        <dbReference type="EMBL" id="TXJ55244.1"/>
    </source>
</evidence>
<dbReference type="EMBL" id="SAYI01000018">
    <property type="protein sequence ID" value="TXJ55244.1"/>
    <property type="molecule type" value="Genomic_DNA"/>
</dbReference>
<proteinExistence type="predicted"/>
<evidence type="ECO:0000256" key="1">
    <source>
        <dbReference type="SAM" id="Phobius"/>
    </source>
</evidence>
<evidence type="ECO:0000313" key="4">
    <source>
        <dbReference type="Proteomes" id="UP000322327"/>
    </source>
</evidence>
<feature type="domain" description="Zinc-ribbon" evidence="2">
    <location>
        <begin position="6"/>
        <end position="27"/>
    </location>
</feature>
<sequence>MSEKTCKSCRKQINDDFNVCPYCGAKVEENILNETISNNSENQKSEKSWVVCLLLLLFFGYIYIYKFYVGKVLEGFIAWIIGIAAIILCIVGMVSMDMDDNGIFILVLGLLLAAIYCLWLIIDFFAILIGKFKDKEGKYVVR</sequence>